<evidence type="ECO:0000313" key="2">
    <source>
        <dbReference type="EMBL" id="MCU4750988.1"/>
    </source>
</evidence>
<dbReference type="Gene3D" id="3.40.50.12370">
    <property type="match status" value="1"/>
</dbReference>
<dbReference type="Proteomes" id="UP001321047">
    <property type="component" value="Unassembled WGS sequence"/>
</dbReference>
<organism evidence="2 3">
    <name type="scientific">Natronosalvus hydrolyticus</name>
    <dbReference type="NCBI Taxonomy" id="2979988"/>
    <lineage>
        <taxon>Archaea</taxon>
        <taxon>Methanobacteriati</taxon>
        <taxon>Methanobacteriota</taxon>
        <taxon>Stenosarchaea group</taxon>
        <taxon>Halobacteria</taxon>
        <taxon>Halobacteriales</taxon>
        <taxon>Natrialbaceae</taxon>
        <taxon>Natronosalvus</taxon>
    </lineage>
</organism>
<dbReference type="InterPro" id="IPR006016">
    <property type="entry name" value="UspA"/>
</dbReference>
<accession>A0AAP3E4Z8</accession>
<proteinExistence type="predicted"/>
<evidence type="ECO:0000259" key="1">
    <source>
        <dbReference type="Pfam" id="PF00582"/>
    </source>
</evidence>
<reference evidence="2 3" key="1">
    <citation type="submission" date="2022-09" db="EMBL/GenBank/DDBJ databases">
        <title>Enrichment on poylsaccharides allowed isolation of novel metabolic and taxonomic groups of Haloarchaea.</title>
        <authorList>
            <person name="Sorokin D.Y."/>
            <person name="Elcheninov A.G."/>
            <person name="Khizhniak T.V."/>
            <person name="Kolganova T.V."/>
            <person name="Kublanov I.V."/>
        </authorList>
    </citation>
    <scope>NUCLEOTIDE SEQUENCE [LARGE SCALE GENOMIC DNA]</scope>
    <source>
        <strain evidence="2 3">AArc-curdl1</strain>
    </source>
</reference>
<protein>
    <submittedName>
        <fullName evidence="2">Universal stress protein</fullName>
    </submittedName>
</protein>
<dbReference type="EMBL" id="JAOPJZ010000002">
    <property type="protein sequence ID" value="MCU4750988.1"/>
    <property type="molecule type" value="Genomic_DNA"/>
</dbReference>
<sequence>MSNAPHRVLLPVEILRGQMVPETIVETFSSVPVVLLGYHEVPDQTAPSQARNQFEDKAQDELDDLVTAFENAGGDVTKRLVFTHDAMKTFERLAVEHTCDSVLLLNPAPVLEDALVPIRGDVNVEHIARLVGSVVAGTDIEITLLHVASDDDDGRAVGEGLLEEATATLEETGVHRSRVTQSVVVDDDPLEVILEAADDHDLVVLGETQPSVRELIFGDASEIVAEQAVCPVLVVRRRYLEANGENGSNTEARVDGQ</sequence>
<dbReference type="Pfam" id="PF00582">
    <property type="entry name" value="Usp"/>
    <property type="match status" value="1"/>
</dbReference>
<feature type="domain" description="UspA" evidence="1">
    <location>
        <begin position="115"/>
        <end position="236"/>
    </location>
</feature>
<dbReference type="PRINTS" id="PR01438">
    <property type="entry name" value="UNVRSLSTRESS"/>
</dbReference>
<name>A0AAP3E4Z8_9EURY</name>
<dbReference type="InterPro" id="IPR006015">
    <property type="entry name" value="Universal_stress_UspA"/>
</dbReference>
<gene>
    <name evidence="2" type="ORF">OB919_03165</name>
</gene>
<dbReference type="AlphaFoldDB" id="A0AAP3E4Z8"/>
<dbReference type="RefSeq" id="WP_342806325.1">
    <property type="nucleotide sequence ID" value="NZ_JAOPJZ010000002.1"/>
</dbReference>
<dbReference type="SUPFAM" id="SSF52402">
    <property type="entry name" value="Adenine nucleotide alpha hydrolases-like"/>
    <property type="match status" value="1"/>
</dbReference>
<comment type="caution">
    <text evidence="2">The sequence shown here is derived from an EMBL/GenBank/DDBJ whole genome shotgun (WGS) entry which is preliminary data.</text>
</comment>
<dbReference type="CDD" id="cd00293">
    <property type="entry name" value="USP-like"/>
    <property type="match status" value="1"/>
</dbReference>
<keyword evidence="3" id="KW-1185">Reference proteome</keyword>
<evidence type="ECO:0000313" key="3">
    <source>
        <dbReference type="Proteomes" id="UP001321047"/>
    </source>
</evidence>